<evidence type="ECO:0008006" key="4">
    <source>
        <dbReference type="Google" id="ProtNLM"/>
    </source>
</evidence>
<feature type="signal peptide" evidence="1">
    <location>
        <begin position="1"/>
        <end position="29"/>
    </location>
</feature>
<evidence type="ECO:0000313" key="3">
    <source>
        <dbReference type="Proteomes" id="UP001642487"/>
    </source>
</evidence>
<accession>A0ABP0XXT3</accession>
<keyword evidence="1" id="KW-0732">Signal</keyword>
<keyword evidence="3" id="KW-1185">Reference proteome</keyword>
<sequence>MRGSNILFISTQCHLYIFSFLSFLCSIRVERHEPSVYKDNINITEFSFRCVFAHLLRHSFVLRFVFFTSTKVSEKQGTKPKHSFAFGGFCLLSFLSLSHSTERAWPDYLELNNFKDPFEDPFSRDFIERSRFLGCLHLRLLDC</sequence>
<evidence type="ECO:0000313" key="2">
    <source>
        <dbReference type="EMBL" id="CAK9311513.1"/>
    </source>
</evidence>
<gene>
    <name evidence="2" type="ORF">CITCOLO1_LOCUS3173</name>
</gene>
<feature type="chain" id="PRO_5045712942" description="Secreted protein" evidence="1">
    <location>
        <begin position="30"/>
        <end position="143"/>
    </location>
</feature>
<reference evidence="2 3" key="1">
    <citation type="submission" date="2024-03" db="EMBL/GenBank/DDBJ databases">
        <authorList>
            <person name="Gkanogiannis A."/>
            <person name="Becerra Lopez-Lavalle L."/>
        </authorList>
    </citation>
    <scope>NUCLEOTIDE SEQUENCE [LARGE SCALE GENOMIC DNA]</scope>
</reference>
<organism evidence="2 3">
    <name type="scientific">Citrullus colocynthis</name>
    <name type="common">colocynth</name>
    <dbReference type="NCBI Taxonomy" id="252529"/>
    <lineage>
        <taxon>Eukaryota</taxon>
        <taxon>Viridiplantae</taxon>
        <taxon>Streptophyta</taxon>
        <taxon>Embryophyta</taxon>
        <taxon>Tracheophyta</taxon>
        <taxon>Spermatophyta</taxon>
        <taxon>Magnoliopsida</taxon>
        <taxon>eudicotyledons</taxon>
        <taxon>Gunneridae</taxon>
        <taxon>Pentapetalae</taxon>
        <taxon>rosids</taxon>
        <taxon>fabids</taxon>
        <taxon>Cucurbitales</taxon>
        <taxon>Cucurbitaceae</taxon>
        <taxon>Benincaseae</taxon>
        <taxon>Citrullus</taxon>
    </lineage>
</organism>
<name>A0ABP0XXT3_9ROSI</name>
<proteinExistence type="predicted"/>
<evidence type="ECO:0000256" key="1">
    <source>
        <dbReference type="SAM" id="SignalP"/>
    </source>
</evidence>
<dbReference type="Proteomes" id="UP001642487">
    <property type="component" value="Chromosome 10"/>
</dbReference>
<dbReference type="EMBL" id="OZ021744">
    <property type="protein sequence ID" value="CAK9311513.1"/>
    <property type="molecule type" value="Genomic_DNA"/>
</dbReference>
<protein>
    <recommendedName>
        <fullName evidence="4">Secreted protein</fullName>
    </recommendedName>
</protein>